<dbReference type="RefSeq" id="WP_189046611.1">
    <property type="nucleotide sequence ID" value="NZ_BMJQ01000006.1"/>
</dbReference>
<dbReference type="EMBL" id="BMJQ01000006">
    <property type="protein sequence ID" value="GGF20030.1"/>
    <property type="molecule type" value="Genomic_DNA"/>
</dbReference>
<organism evidence="1 2">
    <name type="scientific">Aliidongia dinghuensis</name>
    <dbReference type="NCBI Taxonomy" id="1867774"/>
    <lineage>
        <taxon>Bacteria</taxon>
        <taxon>Pseudomonadati</taxon>
        <taxon>Pseudomonadota</taxon>
        <taxon>Alphaproteobacteria</taxon>
        <taxon>Rhodospirillales</taxon>
        <taxon>Dongiaceae</taxon>
        <taxon>Aliidongia</taxon>
    </lineage>
</organism>
<evidence type="ECO:0000313" key="2">
    <source>
        <dbReference type="Proteomes" id="UP000646365"/>
    </source>
</evidence>
<reference evidence="1" key="1">
    <citation type="journal article" date="2014" name="Int. J. Syst. Evol. Microbiol.">
        <title>Complete genome sequence of Corynebacterium casei LMG S-19264T (=DSM 44701T), isolated from a smear-ripened cheese.</title>
        <authorList>
            <consortium name="US DOE Joint Genome Institute (JGI-PGF)"/>
            <person name="Walter F."/>
            <person name="Albersmeier A."/>
            <person name="Kalinowski J."/>
            <person name="Ruckert C."/>
        </authorList>
    </citation>
    <scope>NUCLEOTIDE SEQUENCE</scope>
    <source>
        <strain evidence="1">CGMCC 1.15725</strain>
    </source>
</reference>
<dbReference type="Proteomes" id="UP000646365">
    <property type="component" value="Unassembled WGS sequence"/>
</dbReference>
<sequence>MHPLAEDQLDGITAAGLTLVPRASAIAFGANAVASEAIEARTAEGQVLKVRWAKPVRGIEWAADVETFNGVIGLAHAGASASGSGGADCNAQIEVQADYVQSLNSKTTTGTIAICNCTALGIALLK</sequence>
<keyword evidence="2" id="KW-1185">Reference proteome</keyword>
<reference evidence="1" key="2">
    <citation type="submission" date="2020-09" db="EMBL/GenBank/DDBJ databases">
        <authorList>
            <person name="Sun Q."/>
            <person name="Zhou Y."/>
        </authorList>
    </citation>
    <scope>NUCLEOTIDE SEQUENCE</scope>
    <source>
        <strain evidence="1">CGMCC 1.15725</strain>
    </source>
</reference>
<protein>
    <submittedName>
        <fullName evidence="1">Uncharacterized protein</fullName>
    </submittedName>
</protein>
<dbReference type="AlphaFoldDB" id="A0A8J2YTL7"/>
<evidence type="ECO:0000313" key="1">
    <source>
        <dbReference type="EMBL" id="GGF20030.1"/>
    </source>
</evidence>
<comment type="caution">
    <text evidence="1">The sequence shown here is derived from an EMBL/GenBank/DDBJ whole genome shotgun (WGS) entry which is preliminary data.</text>
</comment>
<accession>A0A8J2YTL7</accession>
<proteinExistence type="predicted"/>
<name>A0A8J2YTL7_9PROT</name>
<gene>
    <name evidence="1" type="ORF">GCM10011611_27550</name>
</gene>